<feature type="region of interest" description="Disordered" evidence="1">
    <location>
        <begin position="1"/>
        <end position="49"/>
    </location>
</feature>
<protein>
    <submittedName>
        <fullName evidence="2">Uncharacterized protein</fullName>
    </submittedName>
</protein>
<evidence type="ECO:0000313" key="2">
    <source>
        <dbReference type="EMBL" id="KAK4513389.1"/>
    </source>
</evidence>
<dbReference type="RefSeq" id="XP_064680055.1">
    <property type="nucleotide sequence ID" value="XM_064824678.1"/>
</dbReference>
<evidence type="ECO:0000313" key="3">
    <source>
        <dbReference type="Proteomes" id="UP001304243"/>
    </source>
</evidence>
<comment type="caution">
    <text evidence="2">The sequence shown here is derived from an EMBL/GenBank/DDBJ whole genome shotgun (WGS) entry which is preliminary data.</text>
</comment>
<dbReference type="EMBL" id="JASEJX010000016">
    <property type="protein sequence ID" value="KAK4513389.1"/>
    <property type="molecule type" value="Genomic_DNA"/>
</dbReference>
<feature type="compositionally biased region" description="Low complexity" evidence="1">
    <location>
        <begin position="12"/>
        <end position="28"/>
    </location>
</feature>
<proteinExistence type="predicted"/>
<feature type="compositionally biased region" description="Basic and acidic residues" evidence="1">
    <location>
        <begin position="37"/>
        <end position="49"/>
    </location>
</feature>
<accession>A0AAN7DB86</accession>
<gene>
    <name evidence="2" type="ORF">ATC70_005387</name>
</gene>
<evidence type="ECO:0000256" key="1">
    <source>
        <dbReference type="SAM" id="MobiDB-lite"/>
    </source>
</evidence>
<sequence>MQSQPHVYQQHPGNMPQPGGMLPPQGIPSNSMQFRKRPSEADTLTKHIK</sequence>
<keyword evidence="3" id="KW-1185">Reference proteome</keyword>
<dbReference type="GeneID" id="89949073"/>
<reference evidence="2 3" key="1">
    <citation type="submission" date="2022-11" db="EMBL/GenBank/DDBJ databases">
        <title>Mucor velutinosus strain NIH1002 WGS.</title>
        <authorList>
            <person name="Subramanian P."/>
            <person name="Mullikin J.C."/>
            <person name="Segre J.A."/>
            <person name="Zelazny A.M."/>
        </authorList>
    </citation>
    <scope>NUCLEOTIDE SEQUENCE [LARGE SCALE GENOMIC DNA]</scope>
    <source>
        <strain evidence="2 3">NIH1002</strain>
    </source>
</reference>
<dbReference type="AlphaFoldDB" id="A0AAN7DB86"/>
<organism evidence="2 3">
    <name type="scientific">Mucor velutinosus</name>
    <dbReference type="NCBI Taxonomy" id="708070"/>
    <lineage>
        <taxon>Eukaryota</taxon>
        <taxon>Fungi</taxon>
        <taxon>Fungi incertae sedis</taxon>
        <taxon>Mucoromycota</taxon>
        <taxon>Mucoromycotina</taxon>
        <taxon>Mucoromycetes</taxon>
        <taxon>Mucorales</taxon>
        <taxon>Mucorineae</taxon>
        <taxon>Mucoraceae</taxon>
        <taxon>Mucor</taxon>
    </lineage>
</organism>
<name>A0AAN7DB86_9FUNG</name>
<dbReference type="Proteomes" id="UP001304243">
    <property type="component" value="Unassembled WGS sequence"/>
</dbReference>